<reference evidence="2 3" key="1">
    <citation type="journal article" date="2014" name="Agronomy (Basel)">
        <title>A Draft Genome Sequence for Ensete ventricosum, the Drought-Tolerant Tree Against Hunger.</title>
        <authorList>
            <person name="Harrison J."/>
            <person name="Moore K.A."/>
            <person name="Paszkiewicz K."/>
            <person name="Jones T."/>
            <person name="Grant M."/>
            <person name="Ambacheew D."/>
            <person name="Muzemil S."/>
            <person name="Studholme D.J."/>
        </authorList>
    </citation>
    <scope>NUCLEOTIDE SEQUENCE [LARGE SCALE GENOMIC DNA]</scope>
</reference>
<feature type="non-terminal residue" evidence="2">
    <location>
        <position position="1"/>
    </location>
</feature>
<dbReference type="AlphaFoldDB" id="A0A426YTI6"/>
<feature type="coiled-coil region" evidence="1">
    <location>
        <begin position="82"/>
        <end position="109"/>
    </location>
</feature>
<evidence type="ECO:0000313" key="3">
    <source>
        <dbReference type="Proteomes" id="UP000287651"/>
    </source>
</evidence>
<dbReference type="Proteomes" id="UP000287651">
    <property type="component" value="Unassembled WGS sequence"/>
</dbReference>
<dbReference type="EMBL" id="AMZH03010273">
    <property type="protein sequence ID" value="RRT55053.1"/>
    <property type="molecule type" value="Genomic_DNA"/>
</dbReference>
<evidence type="ECO:0000313" key="2">
    <source>
        <dbReference type="EMBL" id="RRT55053.1"/>
    </source>
</evidence>
<gene>
    <name evidence="2" type="ORF">B296_00036716</name>
</gene>
<comment type="caution">
    <text evidence="2">The sequence shown here is derived from an EMBL/GenBank/DDBJ whole genome shotgun (WGS) entry which is preliminary data.</text>
</comment>
<name>A0A426YTI6_ENSVE</name>
<evidence type="ECO:0000256" key="1">
    <source>
        <dbReference type="SAM" id="Coils"/>
    </source>
</evidence>
<protein>
    <submittedName>
        <fullName evidence="2">Uncharacterized protein</fullName>
    </submittedName>
</protein>
<sequence>TTRGGVATLDSDITGPSSWVDIAREGGGLSKPKEERKEVEARVVELSSQLAQTHIQVEEANQCIKEECREANSLASELALELNLALHCAEQAKAQVKEARDEAAMVEDIAVKSITEGEHQYEAHHRELKDAHWQLGKAIKESRQLKEWLSANSDELLDACLAIEEITIGCFKARYPELNVDKDPYAELPSDAQVPALVKVPFDDRSTSPLALPPLA</sequence>
<keyword evidence="1" id="KW-0175">Coiled coil</keyword>
<accession>A0A426YTI6</accession>
<proteinExistence type="predicted"/>
<organism evidence="2 3">
    <name type="scientific">Ensete ventricosum</name>
    <name type="common">Abyssinian banana</name>
    <name type="synonym">Musa ensete</name>
    <dbReference type="NCBI Taxonomy" id="4639"/>
    <lineage>
        <taxon>Eukaryota</taxon>
        <taxon>Viridiplantae</taxon>
        <taxon>Streptophyta</taxon>
        <taxon>Embryophyta</taxon>
        <taxon>Tracheophyta</taxon>
        <taxon>Spermatophyta</taxon>
        <taxon>Magnoliopsida</taxon>
        <taxon>Liliopsida</taxon>
        <taxon>Zingiberales</taxon>
        <taxon>Musaceae</taxon>
        <taxon>Ensete</taxon>
    </lineage>
</organism>